<evidence type="ECO:0000256" key="3">
    <source>
        <dbReference type="ARBA" id="ARBA00023002"/>
    </source>
</evidence>
<evidence type="ECO:0000313" key="5">
    <source>
        <dbReference type="EMBL" id="QHU22914.1"/>
    </source>
</evidence>
<accession>A0A6C0L2G5</accession>
<dbReference type="GO" id="GO:0016616">
    <property type="term" value="F:oxidoreductase activity, acting on the CH-OH group of donors, NAD or NADP as acceptor"/>
    <property type="evidence" value="ECO:0007669"/>
    <property type="project" value="UniProtKB-ARBA"/>
</dbReference>
<dbReference type="Gene3D" id="3.40.50.11350">
    <property type="match status" value="1"/>
</dbReference>
<dbReference type="InterPro" id="IPR023210">
    <property type="entry name" value="NADP_OxRdtase_dom"/>
</dbReference>
<dbReference type="InterPro" id="IPR036812">
    <property type="entry name" value="NAD(P)_OxRdtase_dom_sf"/>
</dbReference>
<dbReference type="PANTHER" id="PTHR43827:SF3">
    <property type="entry name" value="NADP-DEPENDENT OXIDOREDUCTASE DOMAIN-CONTAINING PROTEIN"/>
    <property type="match status" value="1"/>
</dbReference>
<dbReference type="InterPro" id="IPR020471">
    <property type="entry name" value="AKR"/>
</dbReference>
<evidence type="ECO:0000256" key="2">
    <source>
        <dbReference type="ARBA" id="ARBA00022857"/>
    </source>
</evidence>
<feature type="domain" description="NADP-dependent oxidoreductase" evidence="4">
    <location>
        <begin position="359"/>
        <end position="584"/>
    </location>
</feature>
<sequence>MVYEIKLKGGLCNKLFCLFSGVEVAIKDKEKLLEPNFGLTNEILFSDIYDIDFFNENMRKYTGLKDFMVPKKIYNSSNSLIVKKVIDGNKLWNMSEKNLKKQRNANMMKTNCMNIVVLKSLRLNSENLKLVNLIKNIEKKNAIHIRIENDWIQYSKTKKVIKNETLLIKLETLINIYKEKWNNSELFFTTGENHYIILEKFKQEKIENGYFFKENQDYEINAAINFELCLRSKNFVGLSRSTFSNLVTLKRCLNCKENNYIYNYKGQILLRLDMGLHPNPKNCIKNKVILDHNHEYDFNFVLNNSNKFPAIGLGIGNMQKDRIPDVIKNATLIHGIKLVDTNQRAAITCNTDTVLQNNPGLQVVTKVRYTHLGYERTILAVEDMLKGLNGCCEVTMLIHWPRCRDSWKERCKKEEENLPQRIKDAGPPPIEDYFAWKGSWKALEEFYINGKLKNIGISNFDINDLNELLSFCKVVPQLYQGNAWQLWFRPKIIDLLKSKNILFQAYNVVDGIVNRKREAPNAYKALTNIAKSKNADLCTIVLATLNKMGIATIPRASSPNHLEANAPQTVYSLNINDNEAQTLDYVMKALMCGKDLERELRVFVTFSCSNESYIKIYWKNSETGKEVLQGTINNNKCLRISTNNGHIFNAYSEKNLLNSFIVTANVGQKEEFFIT</sequence>
<dbReference type="AlphaFoldDB" id="A0A6C0L2G5"/>
<reference evidence="5" key="1">
    <citation type="journal article" date="2020" name="Nature">
        <title>Giant virus diversity and host interactions through global metagenomics.</title>
        <authorList>
            <person name="Schulz F."/>
            <person name="Roux S."/>
            <person name="Paez-Espino D."/>
            <person name="Jungbluth S."/>
            <person name="Walsh D.A."/>
            <person name="Denef V.J."/>
            <person name="McMahon K.D."/>
            <person name="Konstantinidis K.T."/>
            <person name="Eloe-Fadrosh E.A."/>
            <person name="Kyrpides N.C."/>
            <person name="Woyke T."/>
        </authorList>
    </citation>
    <scope>NUCLEOTIDE SEQUENCE</scope>
    <source>
        <strain evidence="5">GVMAG-S-ERX555907-63</strain>
    </source>
</reference>
<dbReference type="SUPFAM" id="SSF51430">
    <property type="entry name" value="NAD(P)-linked oxidoreductase"/>
    <property type="match status" value="1"/>
</dbReference>
<dbReference type="EMBL" id="MN741019">
    <property type="protein sequence ID" value="QHU22914.1"/>
    <property type="molecule type" value="Genomic_DNA"/>
</dbReference>
<comment type="similarity">
    <text evidence="1">Belongs to the aldo/keto reductase family.</text>
</comment>
<name>A0A6C0L2G5_9ZZZZ</name>
<keyword evidence="3" id="KW-0560">Oxidoreductase</keyword>
<organism evidence="5">
    <name type="scientific">viral metagenome</name>
    <dbReference type="NCBI Taxonomy" id="1070528"/>
    <lineage>
        <taxon>unclassified sequences</taxon>
        <taxon>metagenomes</taxon>
        <taxon>organismal metagenomes</taxon>
    </lineage>
</organism>
<dbReference type="PANTHER" id="PTHR43827">
    <property type="entry name" value="2,5-DIKETO-D-GLUCONIC ACID REDUCTASE"/>
    <property type="match status" value="1"/>
</dbReference>
<dbReference type="Pfam" id="PF00248">
    <property type="entry name" value="Aldo_ket_red"/>
    <property type="match status" value="1"/>
</dbReference>
<evidence type="ECO:0000256" key="1">
    <source>
        <dbReference type="ARBA" id="ARBA00007905"/>
    </source>
</evidence>
<proteinExistence type="inferred from homology"/>
<dbReference type="Gene3D" id="3.20.20.100">
    <property type="entry name" value="NADP-dependent oxidoreductase domain"/>
    <property type="match status" value="1"/>
</dbReference>
<evidence type="ECO:0000259" key="4">
    <source>
        <dbReference type="Pfam" id="PF00248"/>
    </source>
</evidence>
<keyword evidence="2" id="KW-0521">NADP</keyword>
<protein>
    <recommendedName>
        <fullName evidence="4">NADP-dependent oxidoreductase domain-containing protein</fullName>
    </recommendedName>
</protein>